<keyword evidence="1" id="KW-0472">Membrane</keyword>
<evidence type="ECO:0000313" key="4">
    <source>
        <dbReference type="Proteomes" id="UP000600363"/>
    </source>
</evidence>
<sequence>MKLALLTLLLVLSQPVLYEEGIALVSGESWHLHQGYTIAVRGVDIEGSLVWVDIRLNNTTVASRVVPLGSMLGIYRNGGVLLSVYGTQTNISDYEQNTTATRVMLIEVTDIYTGTYQDMVLFKVTQYTDPFLPLTTPLPSSSSPSSIGATPPPPQPTAPQLAGWWYGAALSVLVLLWVLFRRRLK</sequence>
<keyword evidence="1" id="KW-1133">Transmembrane helix</keyword>
<reference evidence="3" key="1">
    <citation type="journal article" date="2020" name="bioRxiv">
        <title>A rank-normalized archaeal taxonomy based on genome phylogeny resolves widespread incomplete and uneven classifications.</title>
        <authorList>
            <person name="Rinke C."/>
            <person name="Chuvochina M."/>
            <person name="Mussig A.J."/>
            <person name="Chaumeil P.-A."/>
            <person name="Waite D.W."/>
            <person name="Whitman W.B."/>
            <person name="Parks D.H."/>
            <person name="Hugenholtz P."/>
        </authorList>
    </citation>
    <scope>NUCLEOTIDE SEQUENCE</scope>
    <source>
        <strain evidence="3">UBA12518</strain>
    </source>
</reference>
<feature type="domain" description="S-layer family duplication" evidence="2">
    <location>
        <begin position="23"/>
        <end position="124"/>
    </location>
</feature>
<dbReference type="Pfam" id="PF07752">
    <property type="entry name" value="S-layer"/>
    <property type="match status" value="1"/>
</dbReference>
<dbReference type="EMBL" id="DUIH01000003">
    <property type="protein sequence ID" value="HIH69204.1"/>
    <property type="molecule type" value="Genomic_DNA"/>
</dbReference>
<organism evidence="3 4">
    <name type="scientific">Methermicoccus shengliensis</name>
    <dbReference type="NCBI Taxonomy" id="660064"/>
    <lineage>
        <taxon>Archaea</taxon>
        <taxon>Methanobacteriati</taxon>
        <taxon>Methanobacteriota</taxon>
        <taxon>Stenosarchaea group</taxon>
        <taxon>Methanomicrobia</taxon>
        <taxon>Methanosarcinales</taxon>
        <taxon>Methermicoccaceae</taxon>
        <taxon>Methermicoccus</taxon>
    </lineage>
</organism>
<comment type="caution">
    <text evidence="3">The sequence shown here is derived from an EMBL/GenBank/DDBJ whole genome shotgun (WGS) entry which is preliminary data.</text>
</comment>
<feature type="transmembrane region" description="Helical" evidence="1">
    <location>
        <begin position="163"/>
        <end position="180"/>
    </location>
</feature>
<keyword evidence="1" id="KW-0812">Transmembrane</keyword>
<dbReference type="InterPro" id="IPR006457">
    <property type="entry name" value="S_layer-rel_Mac"/>
</dbReference>
<evidence type="ECO:0000259" key="2">
    <source>
        <dbReference type="Pfam" id="PF07752"/>
    </source>
</evidence>
<gene>
    <name evidence="3" type="ORF">HA299_01065</name>
</gene>
<dbReference type="Gene3D" id="2.60.98.40">
    <property type="match status" value="1"/>
</dbReference>
<dbReference type="Proteomes" id="UP000600363">
    <property type="component" value="Unassembled WGS sequence"/>
</dbReference>
<evidence type="ECO:0000313" key="3">
    <source>
        <dbReference type="EMBL" id="HIH69204.1"/>
    </source>
</evidence>
<dbReference type="RefSeq" id="WP_042687556.1">
    <property type="nucleotide sequence ID" value="NZ_DUIH01000003.1"/>
</dbReference>
<protein>
    <recommendedName>
        <fullName evidence="2">S-layer family duplication domain-containing protein</fullName>
    </recommendedName>
</protein>
<evidence type="ECO:0000256" key="1">
    <source>
        <dbReference type="SAM" id="Phobius"/>
    </source>
</evidence>
<dbReference type="AlphaFoldDB" id="A0A832RVF2"/>
<name>A0A832RVF2_9EURY</name>
<accession>A0A832RVF2</accession>
<proteinExistence type="predicted"/>